<name>A0A7X9SYM6_9CORY</name>
<evidence type="ECO:0000313" key="4">
    <source>
        <dbReference type="Proteomes" id="UP001558353"/>
    </source>
</evidence>
<keyword evidence="4" id="KW-1185">Reference proteome</keyword>
<comment type="caution">
    <text evidence="2">The sequence shown here is derived from an EMBL/GenBank/DDBJ whole genome shotgun (WGS) entry which is preliminary data.</text>
</comment>
<gene>
    <name evidence="2" type="ORF">HF852_12455</name>
    <name evidence="1" type="ORF">VVR64_11995</name>
</gene>
<evidence type="ECO:0000313" key="1">
    <source>
        <dbReference type="EMBL" id="MEX3529772.1"/>
    </source>
</evidence>
<evidence type="ECO:0000313" key="2">
    <source>
        <dbReference type="EMBL" id="NMF10390.1"/>
    </source>
</evidence>
<organism evidence="2 3">
    <name type="scientific">Corynebacterium xerosis</name>
    <dbReference type="NCBI Taxonomy" id="1725"/>
    <lineage>
        <taxon>Bacteria</taxon>
        <taxon>Bacillati</taxon>
        <taxon>Actinomycetota</taxon>
        <taxon>Actinomycetes</taxon>
        <taxon>Mycobacteriales</taxon>
        <taxon>Corynebacteriaceae</taxon>
        <taxon>Corynebacterium</taxon>
    </lineage>
</organism>
<dbReference type="Proteomes" id="UP001558353">
    <property type="component" value="Unassembled WGS sequence"/>
</dbReference>
<dbReference type="Proteomes" id="UP000589552">
    <property type="component" value="Unassembled WGS sequence"/>
</dbReference>
<protein>
    <submittedName>
        <fullName evidence="2">Uncharacterized protein</fullName>
    </submittedName>
</protein>
<reference evidence="2 3" key="1">
    <citation type="submission" date="2020-04" db="EMBL/GenBank/DDBJ databases">
        <authorList>
            <person name="Hitch T.C.A."/>
            <person name="Wylensek D."/>
            <person name="Clavel T."/>
        </authorList>
    </citation>
    <scope>NUCLEOTIDE SEQUENCE [LARGE SCALE GENOMIC DNA]</scope>
    <source>
        <strain evidence="2 3">BL-383-APC-2I</strain>
    </source>
</reference>
<dbReference type="RefSeq" id="WP_168938485.1">
    <property type="nucleotide sequence ID" value="NZ_JABAGA010000011.1"/>
</dbReference>
<dbReference type="EMBL" id="JAYWMA010000021">
    <property type="protein sequence ID" value="MEX3529772.1"/>
    <property type="molecule type" value="Genomic_DNA"/>
</dbReference>
<dbReference type="AlphaFoldDB" id="A0A7X9SYM6"/>
<sequence>MSIHNATPIAADSVPSSDATLGARLAAASRCAQGFTSAVNDLAVLAELRELCIAPRPVIGKRDGPAP</sequence>
<reference evidence="1" key="3">
    <citation type="submission" date="2024-01" db="EMBL/GenBank/DDBJ databases">
        <authorList>
            <person name="De La Cruz K.F."/>
            <person name="Townsend E.C."/>
            <person name="Salamzade R."/>
            <person name="Kalan L.R."/>
        </authorList>
    </citation>
    <scope>NUCLEOTIDE SEQUENCE</scope>
    <source>
        <strain evidence="1">LK2569</strain>
    </source>
</reference>
<proteinExistence type="predicted"/>
<evidence type="ECO:0000313" key="3">
    <source>
        <dbReference type="Proteomes" id="UP000589552"/>
    </source>
</evidence>
<reference evidence="1 4" key="2">
    <citation type="journal article" date="2024" name="Fungal Genet. Biol.">
        <title>The porcine skin microbiome exhibits broad fungal antagonism.</title>
        <authorList>
            <person name="De La Cruz K.F."/>
            <person name="Townsend E.C."/>
            <person name="Alex Cheong J.Z."/>
            <person name="Salamzade R."/>
            <person name="Liu A."/>
            <person name="Sandstrom S."/>
            <person name="Davila E."/>
            <person name="Huang L."/>
            <person name="Xu K.H."/>
            <person name="Wu S.Y."/>
            <person name="Meudt J.J."/>
            <person name="Shanmuganayagam D."/>
            <person name="Gibson A.L.F."/>
            <person name="Kalan L.R."/>
        </authorList>
    </citation>
    <scope>NUCLEOTIDE SEQUENCE [LARGE SCALE GENOMIC DNA]</scope>
    <source>
        <strain evidence="1 4">LK2569</strain>
    </source>
</reference>
<dbReference type="EMBL" id="JABAGA010000011">
    <property type="protein sequence ID" value="NMF10390.1"/>
    <property type="molecule type" value="Genomic_DNA"/>
</dbReference>
<accession>A0A7X9SYM6</accession>